<dbReference type="Pfam" id="PF01432">
    <property type="entry name" value="Peptidase_M3"/>
    <property type="match status" value="1"/>
</dbReference>
<dbReference type="InterPro" id="IPR001567">
    <property type="entry name" value="Pept_M3A_M3B_dom"/>
</dbReference>
<keyword evidence="10" id="KW-1185">Reference proteome</keyword>
<evidence type="ECO:0000256" key="2">
    <source>
        <dbReference type="ARBA" id="ARBA00022723"/>
    </source>
</evidence>
<accession>A0A511XFU9</accession>
<evidence type="ECO:0000256" key="1">
    <source>
        <dbReference type="ARBA" id="ARBA00022670"/>
    </source>
</evidence>
<name>A0A511XFU9_9PROT</name>
<dbReference type="CDD" id="cd09610">
    <property type="entry name" value="M3B_PepF"/>
    <property type="match status" value="1"/>
</dbReference>
<evidence type="ECO:0000313" key="10">
    <source>
        <dbReference type="Proteomes" id="UP000321746"/>
    </source>
</evidence>
<dbReference type="Proteomes" id="UP000321746">
    <property type="component" value="Unassembled WGS sequence"/>
</dbReference>
<evidence type="ECO:0000259" key="7">
    <source>
        <dbReference type="Pfam" id="PF01432"/>
    </source>
</evidence>
<feature type="domain" description="Oligopeptidase F N-terminal" evidence="8">
    <location>
        <begin position="162"/>
        <end position="228"/>
    </location>
</feature>
<dbReference type="NCBIfam" id="TIGR02290">
    <property type="entry name" value="M3_fam_3"/>
    <property type="match status" value="1"/>
</dbReference>
<sequence length="638" mass="71570">MKDGHALASREEPRYSWYMVNQAPFPRLLFPLSAPLPGAMMCPDGSHPAAPATGDTPPRWNLSDLYASADSPQMKADRERIAGDAKAFAERYRSKVATLSGAELATAIDTYQAIDEAMGRIGAFASLSFSADMASPETGRFSQSVRETLSDISTDLLFFTLEINLIDDVELERKLADPALVHWQPFLRDLRMFRAHQLSDEIEQVLLEKSVTGASAWCRLFDEQMSTVRVPLDGKELTLGEALNLQSDPDRMVREKSGRTVGETLRGNLQLWSLITNTLAKDKAVSDKLRKYPRPESYRNVSNMVEDDVVDALVSAVVTDYPRLSHRYYALKAKWLGLEKLEHWDRNAPLPGMKEQNIPWSEAKALVRQSYDGFDPRLGSLVGEFLDKPWIDAAPVPGKSPGAFAHPVTPSVHPYVLMNYRGRTRDVMTLAHELGHGAHQILAAKQGYFMSSTPLTLAETASVFGEMLTFQHLLDTETDPEQKRLMLAAKVEDMLNTVVRQIAFYRFESLVHGERRKGELLPERIGEIWRQVQTESLGPAFNFTPEYDVYWTYVPHFIHSPFYVYAYAFGDCLVNALYGVYQDGSQGFQDRYLAMLSAGGTKRHQELLAPFGLDAGDPGFWRRGLDVISGFIDQLEAG</sequence>
<dbReference type="AlphaFoldDB" id="A0A511XFU9"/>
<reference evidence="9 10" key="1">
    <citation type="submission" date="2019-07" db="EMBL/GenBank/DDBJ databases">
        <title>Whole genome shotgun sequence of Acetobacter oeni NBRC 105207.</title>
        <authorList>
            <person name="Hosoyama A."/>
            <person name="Uohara A."/>
            <person name="Ohji S."/>
            <person name="Ichikawa N."/>
        </authorList>
    </citation>
    <scope>NUCLEOTIDE SEQUENCE [LARGE SCALE GENOMIC DNA]</scope>
    <source>
        <strain evidence="9 10">NBRC 105207</strain>
    </source>
</reference>
<dbReference type="GO" id="GO:0006508">
    <property type="term" value="P:proteolysis"/>
    <property type="evidence" value="ECO:0007669"/>
    <property type="project" value="UniProtKB-KW"/>
</dbReference>
<evidence type="ECO:0000256" key="5">
    <source>
        <dbReference type="ARBA" id="ARBA00023049"/>
    </source>
</evidence>
<evidence type="ECO:0000259" key="8">
    <source>
        <dbReference type="Pfam" id="PF08439"/>
    </source>
</evidence>
<dbReference type="Gene3D" id="1.20.140.70">
    <property type="entry name" value="Oligopeptidase f, N-terminal domain"/>
    <property type="match status" value="1"/>
</dbReference>
<keyword evidence="3 6" id="KW-0378">Hydrolase</keyword>
<evidence type="ECO:0000256" key="3">
    <source>
        <dbReference type="ARBA" id="ARBA00022801"/>
    </source>
</evidence>
<dbReference type="InterPro" id="IPR042088">
    <property type="entry name" value="OligoPept_F_C"/>
</dbReference>
<dbReference type="SUPFAM" id="SSF55486">
    <property type="entry name" value="Metalloproteases ('zincins'), catalytic domain"/>
    <property type="match status" value="1"/>
</dbReference>
<dbReference type="InterPro" id="IPR013647">
    <property type="entry name" value="OligopepF_N_dom"/>
</dbReference>
<keyword evidence="1 6" id="KW-0645">Protease</keyword>
<dbReference type="InterPro" id="IPR045090">
    <property type="entry name" value="Pept_M3A_M3B"/>
</dbReference>
<feature type="domain" description="Peptidase M3A/M3B catalytic" evidence="7">
    <location>
        <begin position="245"/>
        <end position="623"/>
    </location>
</feature>
<evidence type="ECO:0000313" key="9">
    <source>
        <dbReference type="EMBL" id="GEN61805.1"/>
    </source>
</evidence>
<dbReference type="PANTHER" id="PTHR11804:SF5">
    <property type="entry name" value="OLIGOENDOPEPTIDASE F"/>
    <property type="match status" value="1"/>
</dbReference>
<dbReference type="InterPro" id="IPR011977">
    <property type="entry name" value="Pept_M3B_clade3"/>
</dbReference>
<dbReference type="GO" id="GO:0006518">
    <property type="term" value="P:peptide metabolic process"/>
    <property type="evidence" value="ECO:0007669"/>
    <property type="project" value="TreeGrafter"/>
</dbReference>
<keyword evidence="2 6" id="KW-0479">Metal-binding</keyword>
<keyword evidence="5 6" id="KW-0482">Metalloprotease</keyword>
<evidence type="ECO:0000256" key="6">
    <source>
        <dbReference type="RuleBase" id="RU003435"/>
    </source>
</evidence>
<comment type="caution">
    <text evidence="9">The sequence shown here is derived from an EMBL/GenBank/DDBJ whole genome shotgun (WGS) entry which is preliminary data.</text>
</comment>
<dbReference type="Pfam" id="PF08439">
    <property type="entry name" value="Peptidase_M3_N"/>
    <property type="match status" value="1"/>
</dbReference>
<evidence type="ECO:0000256" key="4">
    <source>
        <dbReference type="ARBA" id="ARBA00022833"/>
    </source>
</evidence>
<dbReference type="Gene3D" id="1.10.1370.20">
    <property type="entry name" value="Oligoendopeptidase f, C-terminal domain"/>
    <property type="match status" value="1"/>
</dbReference>
<dbReference type="PANTHER" id="PTHR11804">
    <property type="entry name" value="PROTEASE M3 THIMET OLIGOPEPTIDASE-RELATED"/>
    <property type="match status" value="1"/>
</dbReference>
<dbReference type="EMBL" id="BJYG01000001">
    <property type="protein sequence ID" value="GEN61805.1"/>
    <property type="molecule type" value="Genomic_DNA"/>
</dbReference>
<comment type="cofactor">
    <cofactor evidence="6">
        <name>Zn(2+)</name>
        <dbReference type="ChEBI" id="CHEBI:29105"/>
    </cofactor>
    <text evidence="6">Binds 1 zinc ion.</text>
</comment>
<protein>
    <submittedName>
        <fullName evidence="9">Oligoendopeptidase F</fullName>
    </submittedName>
</protein>
<dbReference type="GO" id="GO:0046872">
    <property type="term" value="F:metal ion binding"/>
    <property type="evidence" value="ECO:0007669"/>
    <property type="project" value="UniProtKB-UniRule"/>
</dbReference>
<keyword evidence="4 6" id="KW-0862">Zinc</keyword>
<gene>
    <name evidence="9" type="ORF">AOE01nite_00290</name>
</gene>
<comment type="similarity">
    <text evidence="6">Belongs to the peptidase M3 family.</text>
</comment>
<proteinExistence type="inferred from homology"/>
<organism evidence="9 10">
    <name type="scientific">Acetobacter oeni</name>
    <dbReference type="NCBI Taxonomy" id="304077"/>
    <lineage>
        <taxon>Bacteria</taxon>
        <taxon>Pseudomonadati</taxon>
        <taxon>Pseudomonadota</taxon>
        <taxon>Alphaproteobacteria</taxon>
        <taxon>Acetobacterales</taxon>
        <taxon>Acetobacteraceae</taxon>
        <taxon>Acetobacter</taxon>
    </lineage>
</organism>
<dbReference type="GO" id="GO:0004222">
    <property type="term" value="F:metalloendopeptidase activity"/>
    <property type="evidence" value="ECO:0007669"/>
    <property type="project" value="InterPro"/>
</dbReference>